<evidence type="ECO:0008006" key="4">
    <source>
        <dbReference type="Google" id="ProtNLM"/>
    </source>
</evidence>
<dbReference type="Proteomes" id="UP000017090">
    <property type="component" value="Unassembled WGS sequence"/>
</dbReference>
<feature type="signal peptide" evidence="1">
    <location>
        <begin position="1"/>
        <end position="23"/>
    </location>
</feature>
<evidence type="ECO:0000313" key="2">
    <source>
        <dbReference type="EMBL" id="ERT57818.1"/>
    </source>
</evidence>
<keyword evidence="1" id="KW-0732">Signal</keyword>
<protein>
    <recommendedName>
        <fullName evidence="4">DUF4367 domain-containing protein</fullName>
    </recommendedName>
</protein>
<dbReference type="EMBL" id="AWXA01000051">
    <property type="protein sequence ID" value="ERT57818.1"/>
    <property type="molecule type" value="Genomic_DNA"/>
</dbReference>
<accession>U7UH75</accession>
<name>U7UH75_9FIRM</name>
<evidence type="ECO:0000313" key="3">
    <source>
        <dbReference type="Proteomes" id="UP000017090"/>
    </source>
</evidence>
<reference evidence="2 3" key="1">
    <citation type="submission" date="2013-09" db="EMBL/GenBank/DDBJ databases">
        <authorList>
            <person name="Durkin A.S."/>
            <person name="Haft D.R."/>
            <person name="McCorrison J."/>
            <person name="Torralba M."/>
            <person name="Gillis M."/>
            <person name="Haft D.H."/>
            <person name="Methe B."/>
            <person name="Sutton G."/>
            <person name="Nelson K.E."/>
        </authorList>
    </citation>
    <scope>NUCLEOTIDE SEQUENCE [LARGE SCALE GENOMIC DNA]</scope>
    <source>
        <strain evidence="2 3">BV3C16-1</strain>
    </source>
</reference>
<dbReference type="PATRIC" id="fig|1111454.3.peg.1913"/>
<feature type="chain" id="PRO_5039397620" description="DUF4367 domain-containing protein" evidence="1">
    <location>
        <begin position="24"/>
        <end position="332"/>
    </location>
</feature>
<keyword evidence="3" id="KW-1185">Reference proteome</keyword>
<proteinExistence type="predicted"/>
<organism evidence="2 3">
    <name type="scientific">Megasphaera vaginalis</name>
    <name type="common">ex Srinivasan et al. 2021</name>
    <dbReference type="NCBI Taxonomy" id="1111454"/>
    <lineage>
        <taxon>Bacteria</taxon>
        <taxon>Bacillati</taxon>
        <taxon>Bacillota</taxon>
        <taxon>Negativicutes</taxon>
        <taxon>Veillonellales</taxon>
        <taxon>Veillonellaceae</taxon>
        <taxon>Megasphaera</taxon>
    </lineage>
</organism>
<dbReference type="STRING" id="1111454.HMPREF1250_1230"/>
<sequence>MVKGKTYLLAGFAGLLLLQGTTAADVAGWEQRAVTSGLAGMSAMPAETRAVGGSEALRDALGFAPLALPAEDQFAAIDYRVISGVLAQISYTNRTGVQEIIVRKEALRNVGPLPNISGLTAADWQYQIYGGSVVSVAADALTESYAAAWHDRTFAYAVMTRGVTEATFKAVVSALIGKTQGDVPAVPNPVVVYGNLEEVASAVGFRPLTLPAGSHYRLVGCSVISGVTAQAAYKDYTIKNNDEFFVRKARYRDVRMKDISGLAADCWQKRKIGRQQVVVGSYRVGPNGTGTYAAYWRDGDYVYAAFSRETTAEQFVADVADLVEAESAAAGR</sequence>
<gene>
    <name evidence="2" type="ORF">HMPREF1250_1230</name>
</gene>
<dbReference type="RefSeq" id="WP_023054322.1">
    <property type="nucleotide sequence ID" value="NZ_AWXA01000051.1"/>
</dbReference>
<dbReference type="AlphaFoldDB" id="U7UH75"/>
<comment type="caution">
    <text evidence="2">The sequence shown here is derived from an EMBL/GenBank/DDBJ whole genome shotgun (WGS) entry which is preliminary data.</text>
</comment>
<evidence type="ECO:0000256" key="1">
    <source>
        <dbReference type="SAM" id="SignalP"/>
    </source>
</evidence>